<evidence type="ECO:0000259" key="4">
    <source>
        <dbReference type="Pfam" id="PF13519"/>
    </source>
</evidence>
<organism evidence="5 6">
    <name type="scientific">Pseudomarimonas salicorniae</name>
    <dbReference type="NCBI Taxonomy" id="2933270"/>
    <lineage>
        <taxon>Bacteria</taxon>
        <taxon>Pseudomonadati</taxon>
        <taxon>Pseudomonadota</taxon>
        <taxon>Gammaproteobacteria</taxon>
        <taxon>Lysobacterales</taxon>
        <taxon>Lysobacteraceae</taxon>
        <taxon>Pseudomarimonas</taxon>
    </lineage>
</organism>
<evidence type="ECO:0000313" key="5">
    <source>
        <dbReference type="EMBL" id="MCK7594563.1"/>
    </source>
</evidence>
<dbReference type="SMART" id="SM00028">
    <property type="entry name" value="TPR"/>
    <property type="match status" value="1"/>
</dbReference>
<feature type="transmembrane region" description="Helical" evidence="3">
    <location>
        <begin position="67"/>
        <end position="86"/>
    </location>
</feature>
<proteinExistence type="predicted"/>
<keyword evidence="1" id="KW-0802">TPR repeat</keyword>
<feature type="domain" description="VWFA" evidence="4">
    <location>
        <begin position="100"/>
        <end position="205"/>
    </location>
</feature>
<accession>A0ABT0GJ44</accession>
<keyword evidence="3" id="KW-0472">Membrane</keyword>
<feature type="compositionally biased region" description="Basic and acidic residues" evidence="2">
    <location>
        <begin position="515"/>
        <end position="528"/>
    </location>
</feature>
<dbReference type="InterPro" id="IPR011990">
    <property type="entry name" value="TPR-like_helical_dom_sf"/>
</dbReference>
<dbReference type="SUPFAM" id="SSF53300">
    <property type="entry name" value="vWA-like"/>
    <property type="match status" value="1"/>
</dbReference>
<evidence type="ECO:0000256" key="3">
    <source>
        <dbReference type="SAM" id="Phobius"/>
    </source>
</evidence>
<dbReference type="InterPro" id="IPR002035">
    <property type="entry name" value="VWF_A"/>
</dbReference>
<dbReference type="RefSeq" id="WP_248210054.1">
    <property type="nucleotide sequence ID" value="NZ_JALNMH010000010.1"/>
</dbReference>
<feature type="compositionally biased region" description="Acidic residues" evidence="2">
    <location>
        <begin position="560"/>
        <end position="572"/>
    </location>
</feature>
<feature type="compositionally biased region" description="Low complexity" evidence="2">
    <location>
        <begin position="544"/>
        <end position="559"/>
    </location>
</feature>
<dbReference type="PROSITE" id="PS50005">
    <property type="entry name" value="TPR"/>
    <property type="match status" value="1"/>
</dbReference>
<dbReference type="Pfam" id="PF13519">
    <property type="entry name" value="VWA_2"/>
    <property type="match status" value="1"/>
</dbReference>
<keyword evidence="3" id="KW-1133">Transmembrane helix</keyword>
<feature type="region of interest" description="Disordered" evidence="2">
    <location>
        <begin position="465"/>
        <end position="572"/>
    </location>
</feature>
<keyword evidence="3" id="KW-0812">Transmembrane</keyword>
<dbReference type="PANTHER" id="PTHR22550:SF14">
    <property type="entry name" value="VWFA DOMAIN-CONTAINING PROTEIN"/>
    <property type="match status" value="1"/>
</dbReference>
<evidence type="ECO:0000256" key="1">
    <source>
        <dbReference type="PROSITE-ProRule" id="PRU00339"/>
    </source>
</evidence>
<comment type="caution">
    <text evidence="5">The sequence shown here is derived from an EMBL/GenBank/DDBJ whole genome shotgun (WGS) entry which is preliminary data.</text>
</comment>
<protein>
    <submittedName>
        <fullName evidence="5">VWA domain-containing protein</fullName>
    </submittedName>
</protein>
<reference evidence="5" key="1">
    <citation type="submission" date="2022-04" db="EMBL/GenBank/DDBJ databases">
        <title>Lysobacter sp. CAU 1642 isolated from sea sand.</title>
        <authorList>
            <person name="Kim W."/>
        </authorList>
    </citation>
    <scope>NUCLEOTIDE SEQUENCE</scope>
    <source>
        <strain evidence="5">CAU 1642</strain>
    </source>
</reference>
<dbReference type="InterPro" id="IPR050768">
    <property type="entry name" value="UPF0353/GerABKA_families"/>
</dbReference>
<dbReference type="SUPFAM" id="SSF48452">
    <property type="entry name" value="TPR-like"/>
    <property type="match status" value="1"/>
</dbReference>
<sequence>MAGLFESLMAFHFLRPLWLLALPLALLPWWLAKRGAAVDSPWARWVDPELLPHLLVDGPAGNSAGRAVALSALLIIASLALAGPAFRLAPQAEMVRESALVIALDLSAGMRAADVPPDRLSRARFEIADLLRERGDGQTAMIAFAGEAFTVAPLTDDASTLESLLSALEPDVMPVAGQRPERALRLAAELLGNAGHDSGDILLVTYAPGRDSLALAGELGQRGIRTSILLLGTDAGAPVPEAQGGFRSGEDGQLELAPRDLDGALAVARAGAGRVVAAEADDSDTQRLLAFWESAEARLREREEDGALRYVDEGPWLALLALLPALFVLRQISAGRAILFLGVGLMGIQSAPVRAEDSFWQGLWSRPDQRAWQALEEGNAARARVLAQTPGLSGAAAYREGDFAAAAEAFGAESDAVAHYNRGTALARAGRLEEALSELDAALGLDPDLDDARHNRDVVQRALEQQAAENESGEEGDPESGAQQGESEPGEAGEDAESEAGQDQADEAGAQGQPSERESDESAERESEGEAGTEPDAEREAAEAQRQAMEEALAEQQADALEEGDTAADSEAIEAREVQQASEQLLRKIPDDPGALLRRKFALEQRRRVLEGDQR</sequence>
<evidence type="ECO:0000256" key="2">
    <source>
        <dbReference type="SAM" id="MobiDB-lite"/>
    </source>
</evidence>
<dbReference type="Gene3D" id="3.40.50.410">
    <property type="entry name" value="von Willebrand factor, type A domain"/>
    <property type="match status" value="1"/>
</dbReference>
<dbReference type="Gene3D" id="1.25.40.10">
    <property type="entry name" value="Tetratricopeptide repeat domain"/>
    <property type="match status" value="1"/>
</dbReference>
<evidence type="ECO:0000313" key="6">
    <source>
        <dbReference type="Proteomes" id="UP001431449"/>
    </source>
</evidence>
<dbReference type="PANTHER" id="PTHR22550">
    <property type="entry name" value="SPORE GERMINATION PROTEIN"/>
    <property type="match status" value="1"/>
</dbReference>
<dbReference type="EMBL" id="JALNMH010000010">
    <property type="protein sequence ID" value="MCK7594563.1"/>
    <property type="molecule type" value="Genomic_DNA"/>
</dbReference>
<feature type="repeat" description="TPR" evidence="1">
    <location>
        <begin position="416"/>
        <end position="449"/>
    </location>
</feature>
<keyword evidence="6" id="KW-1185">Reference proteome</keyword>
<dbReference type="PROSITE" id="PS50293">
    <property type="entry name" value="TPR_REGION"/>
    <property type="match status" value="1"/>
</dbReference>
<dbReference type="InterPro" id="IPR019734">
    <property type="entry name" value="TPR_rpt"/>
</dbReference>
<gene>
    <name evidence="5" type="ORF">M0G41_12895</name>
</gene>
<dbReference type="InterPro" id="IPR036465">
    <property type="entry name" value="vWFA_dom_sf"/>
</dbReference>
<feature type="compositionally biased region" description="Acidic residues" evidence="2">
    <location>
        <begin position="488"/>
        <end position="506"/>
    </location>
</feature>
<name>A0ABT0GJ44_9GAMM</name>
<dbReference type="Proteomes" id="UP001431449">
    <property type="component" value="Unassembled WGS sequence"/>
</dbReference>